<dbReference type="InterPro" id="IPR009012">
    <property type="entry name" value="GrpE_head"/>
</dbReference>
<keyword evidence="2 3" id="KW-0143">Chaperone</keyword>
<evidence type="ECO:0000256" key="2">
    <source>
        <dbReference type="ARBA" id="ARBA00023186"/>
    </source>
</evidence>
<keyword evidence="3 4" id="KW-0346">Stress response</keyword>
<evidence type="ECO:0000256" key="4">
    <source>
        <dbReference type="RuleBase" id="RU000639"/>
    </source>
</evidence>
<dbReference type="GO" id="GO:0051087">
    <property type="term" value="F:protein-folding chaperone binding"/>
    <property type="evidence" value="ECO:0007669"/>
    <property type="project" value="InterPro"/>
</dbReference>
<dbReference type="HAMAP" id="MF_01151">
    <property type="entry name" value="GrpE"/>
    <property type="match status" value="1"/>
</dbReference>
<evidence type="ECO:0000256" key="3">
    <source>
        <dbReference type="HAMAP-Rule" id="MF_01151"/>
    </source>
</evidence>
<feature type="compositionally biased region" description="Basic and acidic residues" evidence="6">
    <location>
        <begin position="39"/>
        <end position="74"/>
    </location>
</feature>
<dbReference type="SUPFAM" id="SSF58014">
    <property type="entry name" value="Coiled-coil domain of nucleotide exchange factor GrpE"/>
    <property type="match status" value="1"/>
</dbReference>
<evidence type="ECO:0000256" key="1">
    <source>
        <dbReference type="ARBA" id="ARBA00009054"/>
    </source>
</evidence>
<evidence type="ECO:0000256" key="6">
    <source>
        <dbReference type="SAM" id="MobiDB-lite"/>
    </source>
</evidence>
<name>A0A7W8LLV6_9SPIR</name>
<accession>A0A7W8LLV6</accession>
<dbReference type="GO" id="GO:0042803">
    <property type="term" value="F:protein homodimerization activity"/>
    <property type="evidence" value="ECO:0007669"/>
    <property type="project" value="InterPro"/>
</dbReference>
<keyword evidence="8" id="KW-1185">Reference proteome</keyword>
<comment type="function">
    <text evidence="3 4">Participates actively in the response to hyperosmotic and heat shock by preventing the aggregation of stress-denatured proteins, in association with DnaK and GrpE. It is the nucleotide exchange factor for DnaK and may function as a thermosensor. Unfolded proteins bind initially to DnaJ; upon interaction with the DnaJ-bound protein, DnaK hydrolyzes its bound ATP, resulting in the formation of a stable complex. GrpE releases ADP from DnaK; ATP binding to DnaK triggers the release of the substrate protein, thus completing the reaction cycle. Several rounds of ATP-dependent interactions between DnaJ, DnaK and GrpE are required for fully efficient folding.</text>
</comment>
<reference evidence="7 8" key="1">
    <citation type="submission" date="2020-08" db="EMBL/GenBank/DDBJ databases">
        <title>Genomic Encyclopedia of Type Strains, Phase IV (KMG-IV): sequencing the most valuable type-strain genomes for metagenomic binning, comparative biology and taxonomic classification.</title>
        <authorList>
            <person name="Goeker M."/>
        </authorList>
    </citation>
    <scope>NUCLEOTIDE SEQUENCE [LARGE SCALE GENOMIC DNA]</scope>
    <source>
        <strain evidence="7 8">DSM 103462</strain>
    </source>
</reference>
<comment type="subunit">
    <text evidence="3">Homodimer.</text>
</comment>
<evidence type="ECO:0000256" key="5">
    <source>
        <dbReference type="RuleBase" id="RU004478"/>
    </source>
</evidence>
<keyword evidence="3" id="KW-0963">Cytoplasm</keyword>
<dbReference type="PRINTS" id="PR00773">
    <property type="entry name" value="GRPEPROTEIN"/>
</dbReference>
<dbReference type="SUPFAM" id="SSF51064">
    <property type="entry name" value="Head domain of nucleotide exchange factor GrpE"/>
    <property type="match status" value="1"/>
</dbReference>
<dbReference type="Gene3D" id="3.90.20.20">
    <property type="match status" value="1"/>
</dbReference>
<dbReference type="PROSITE" id="PS01071">
    <property type="entry name" value="GRPE"/>
    <property type="match status" value="1"/>
</dbReference>
<dbReference type="GO" id="GO:0006457">
    <property type="term" value="P:protein folding"/>
    <property type="evidence" value="ECO:0007669"/>
    <property type="project" value="InterPro"/>
</dbReference>
<dbReference type="Pfam" id="PF01025">
    <property type="entry name" value="GrpE"/>
    <property type="match status" value="1"/>
</dbReference>
<dbReference type="InterPro" id="IPR000740">
    <property type="entry name" value="GrpE"/>
</dbReference>
<dbReference type="GO" id="GO:0051082">
    <property type="term" value="F:unfolded protein binding"/>
    <property type="evidence" value="ECO:0007669"/>
    <property type="project" value="TreeGrafter"/>
</dbReference>
<dbReference type="Gene3D" id="2.30.22.10">
    <property type="entry name" value="Head domain of nucleotide exchange factor GrpE"/>
    <property type="match status" value="1"/>
</dbReference>
<dbReference type="CDD" id="cd00446">
    <property type="entry name" value="GrpE"/>
    <property type="match status" value="1"/>
</dbReference>
<dbReference type="RefSeq" id="WP_184658586.1">
    <property type="nucleotide sequence ID" value="NZ_CP031518.1"/>
</dbReference>
<protein>
    <recommendedName>
        <fullName evidence="3 4">Protein GrpE</fullName>
    </recommendedName>
    <alternativeName>
        <fullName evidence="3">HSP-70 cofactor</fullName>
    </alternativeName>
</protein>
<evidence type="ECO:0000313" key="7">
    <source>
        <dbReference type="EMBL" id="MBB5225872.1"/>
    </source>
</evidence>
<dbReference type="EMBL" id="JACHFQ010000004">
    <property type="protein sequence ID" value="MBB5225872.1"/>
    <property type="molecule type" value="Genomic_DNA"/>
</dbReference>
<organism evidence="7 8">
    <name type="scientific">Treponema ruminis</name>
    <dbReference type="NCBI Taxonomy" id="744515"/>
    <lineage>
        <taxon>Bacteria</taxon>
        <taxon>Pseudomonadati</taxon>
        <taxon>Spirochaetota</taxon>
        <taxon>Spirochaetia</taxon>
        <taxon>Spirochaetales</taxon>
        <taxon>Treponemataceae</taxon>
        <taxon>Treponema</taxon>
    </lineage>
</organism>
<comment type="subcellular location">
    <subcellularLocation>
        <location evidence="3">Cytoplasm</location>
    </subcellularLocation>
</comment>
<comment type="caution">
    <text evidence="7">The sequence shown here is derived from an EMBL/GenBank/DDBJ whole genome shotgun (WGS) entry which is preliminary data.</text>
</comment>
<evidence type="ECO:0000313" key="8">
    <source>
        <dbReference type="Proteomes" id="UP000518887"/>
    </source>
</evidence>
<proteinExistence type="inferred from homology"/>
<dbReference type="PANTHER" id="PTHR21237:SF23">
    <property type="entry name" value="GRPE PROTEIN HOMOLOG, MITOCHONDRIAL"/>
    <property type="match status" value="1"/>
</dbReference>
<dbReference type="Proteomes" id="UP000518887">
    <property type="component" value="Unassembled WGS sequence"/>
</dbReference>
<comment type="similarity">
    <text evidence="1 3 5">Belongs to the GrpE family.</text>
</comment>
<feature type="region of interest" description="Disordered" evidence="6">
    <location>
        <begin position="1"/>
        <end position="74"/>
    </location>
</feature>
<dbReference type="GO" id="GO:0005737">
    <property type="term" value="C:cytoplasm"/>
    <property type="evidence" value="ECO:0007669"/>
    <property type="project" value="UniProtKB-SubCell"/>
</dbReference>
<dbReference type="PANTHER" id="PTHR21237">
    <property type="entry name" value="GRPE PROTEIN"/>
    <property type="match status" value="1"/>
</dbReference>
<gene>
    <name evidence="3" type="primary">grpE</name>
    <name evidence="7" type="ORF">HNP76_001240</name>
</gene>
<sequence length="213" mass="23945">MKQEKHEQTEEKETVNESEQKTEQTAGKTEEGGAQASESSEKAEDAGESKESAEAPKEKTPEERIAELEKENADLKDQLLRRAADFDNYRKRMMQEKQDAFDYGNANLLKDLLDSLDNFDRTLDAAKDAKDAKSIADGIKMINKSLVSMLENKYNLVAFGKEGDAFDPDLHEAIGMQEGKVKKEELAAVYLKGYKLKDKVIRHAKVMVVKPAE</sequence>
<dbReference type="GO" id="GO:0000774">
    <property type="term" value="F:adenyl-nucleotide exchange factor activity"/>
    <property type="evidence" value="ECO:0007669"/>
    <property type="project" value="InterPro"/>
</dbReference>
<dbReference type="AlphaFoldDB" id="A0A7W8LLV6"/>
<dbReference type="InterPro" id="IPR013805">
    <property type="entry name" value="GrpE_CC"/>
</dbReference>
<feature type="compositionally biased region" description="Basic and acidic residues" evidence="6">
    <location>
        <begin position="1"/>
        <end position="22"/>
    </location>
</feature>